<organism evidence="4 5">
    <name type="scientific">Candidatus Acidiferrum panamense</name>
    <dbReference type="NCBI Taxonomy" id="2741543"/>
    <lineage>
        <taxon>Bacteria</taxon>
        <taxon>Pseudomonadati</taxon>
        <taxon>Acidobacteriota</taxon>
        <taxon>Terriglobia</taxon>
        <taxon>Candidatus Acidiferrales</taxon>
        <taxon>Candidatus Acidiferrum</taxon>
    </lineage>
</organism>
<comment type="similarity">
    <text evidence="1">Belongs to the YciI family.</text>
</comment>
<dbReference type="InterPro" id="IPR011008">
    <property type="entry name" value="Dimeric_a/b-barrel"/>
</dbReference>
<evidence type="ECO:0000256" key="1">
    <source>
        <dbReference type="ARBA" id="ARBA00007689"/>
    </source>
</evidence>
<feature type="region of interest" description="Disordered" evidence="2">
    <location>
        <begin position="44"/>
        <end position="67"/>
    </location>
</feature>
<evidence type="ECO:0000313" key="4">
    <source>
        <dbReference type="EMBL" id="MBA0083641.1"/>
    </source>
</evidence>
<dbReference type="EMBL" id="JACDQQ010000149">
    <property type="protein sequence ID" value="MBA0083641.1"/>
    <property type="molecule type" value="Genomic_DNA"/>
</dbReference>
<evidence type="ECO:0000313" key="5">
    <source>
        <dbReference type="Proteomes" id="UP000567293"/>
    </source>
</evidence>
<comment type="caution">
    <text evidence="4">The sequence shown here is derived from an EMBL/GenBank/DDBJ whole genome shotgun (WGS) entry which is preliminary data.</text>
</comment>
<dbReference type="AlphaFoldDB" id="A0A7V8SVA5"/>
<dbReference type="Proteomes" id="UP000567293">
    <property type="component" value="Unassembled WGS sequence"/>
</dbReference>
<reference evidence="4" key="1">
    <citation type="submission" date="2020-06" db="EMBL/GenBank/DDBJ databases">
        <title>Legume-microbial interactions unlock mineral nutrients during tropical forest succession.</title>
        <authorList>
            <person name="Epihov D.Z."/>
        </authorList>
    </citation>
    <scope>NUCLEOTIDE SEQUENCE [LARGE SCALE GENOMIC DNA]</scope>
    <source>
        <strain evidence="4">Pan2503</strain>
    </source>
</reference>
<keyword evidence="5" id="KW-1185">Reference proteome</keyword>
<gene>
    <name evidence="4" type="ORF">HRJ53_01460</name>
</gene>
<feature type="domain" description="YCII-related" evidence="3">
    <location>
        <begin position="3"/>
        <end position="109"/>
    </location>
</feature>
<dbReference type="Pfam" id="PF03795">
    <property type="entry name" value="YCII"/>
    <property type="match status" value="1"/>
</dbReference>
<name>A0A7V8SVA5_9BACT</name>
<dbReference type="Gene3D" id="3.30.70.1060">
    <property type="entry name" value="Dimeric alpha+beta barrel"/>
    <property type="match status" value="1"/>
</dbReference>
<dbReference type="InterPro" id="IPR005545">
    <property type="entry name" value="YCII"/>
</dbReference>
<proteinExistence type="inferred from homology"/>
<protein>
    <submittedName>
        <fullName evidence="4">Transcription initiation protein</fullName>
    </submittedName>
</protein>
<dbReference type="PANTHER" id="PTHR35174:SF3">
    <property type="entry name" value="BLL7171 PROTEIN"/>
    <property type="match status" value="1"/>
</dbReference>
<dbReference type="PANTHER" id="PTHR35174">
    <property type="entry name" value="BLL7171 PROTEIN-RELATED"/>
    <property type="match status" value="1"/>
</dbReference>
<sequence length="112" mass="12645">MAQFMLLLYNDPSGWSKLSPEEMQKATEKYMAWTNKPFTRDSKRLTQDTGRVIRSTNGKPHATDGPYSETKEVLAGYYTIEAPNYEEAVKLALAHPHVEYGGAVEVRQVYGS</sequence>
<evidence type="ECO:0000256" key="2">
    <source>
        <dbReference type="SAM" id="MobiDB-lite"/>
    </source>
</evidence>
<accession>A0A7V8SVA5</accession>
<evidence type="ECO:0000259" key="3">
    <source>
        <dbReference type="Pfam" id="PF03795"/>
    </source>
</evidence>
<dbReference type="SUPFAM" id="SSF54909">
    <property type="entry name" value="Dimeric alpha+beta barrel"/>
    <property type="match status" value="1"/>
</dbReference>